<dbReference type="InterPro" id="IPR024478">
    <property type="entry name" value="HlyB_4HB_MCP"/>
</dbReference>
<dbReference type="Pfam" id="PF12729">
    <property type="entry name" value="4HB_MCP_1"/>
    <property type="match status" value="1"/>
</dbReference>
<accession>A0A517DVT5</accession>
<dbReference type="CDD" id="cd06225">
    <property type="entry name" value="HAMP"/>
    <property type="match status" value="1"/>
</dbReference>
<dbReference type="PROSITE" id="PS50885">
    <property type="entry name" value="HAMP"/>
    <property type="match status" value="1"/>
</dbReference>
<sequence>MNWFRNLAVKEKFAVLVAVVLACQLAAGAFAIYYLTKLAQDTDEIHRQMGKTVVAGDIAFRGQQVTALMLELTTTADQARAQEDFRKLDELLQENIAVLETFSQQPLSPGEQERLAGGMQVIQEAAAPLTKTMQLAAAGTRQEAYTEFIQNVAGRFDKINASFRDLAAYSAQEAEKTLHNSAQSRQASYLSLAVILIIALILTGCIAWYTAGVIITPLRLLVAQTQAVAAGNLTGRKLALGSKDEIGRLSTEFDVMVENLSRLVKHIKMASAQMVASSEELTAGAEQSSQAVNQVAGAITEVAAGAAAQVKGIHAANNVVESMAASIKQIAANASGVATMAEQTANAAAAGDNAIATAIRQMASVETVVGDSARVVSALGEQSQEIGQIVDAIASIAGQTNLLALNAAIEAARAGEQGRGFAVVAEEVRKLAEQSQAAAKQIATLIGKIQSDTDRAVATMSTGNREVQLGTEVVNTAGTAFSQIQALISQVSAQVQGISGAIQQVAASSQEIVIAVKEIDGRSKDSAAQTETVSAATEEQSASMAEIAASSQALAKIAEELQLSIQQFKV</sequence>
<keyword evidence="4" id="KW-0472">Membrane</keyword>
<dbReference type="Gene3D" id="1.10.287.950">
    <property type="entry name" value="Methyl-accepting chemotaxis protein"/>
    <property type="match status" value="1"/>
</dbReference>
<dbReference type="SUPFAM" id="SSF58104">
    <property type="entry name" value="Methyl-accepting chemotaxis protein (MCP) signaling domain"/>
    <property type="match status" value="1"/>
</dbReference>
<evidence type="ECO:0000256" key="2">
    <source>
        <dbReference type="ARBA" id="ARBA00029447"/>
    </source>
</evidence>
<evidence type="ECO:0000313" key="7">
    <source>
        <dbReference type="EMBL" id="QDR81474.1"/>
    </source>
</evidence>
<name>A0A517DVT5_9FIRM</name>
<keyword evidence="1 3" id="KW-0807">Transducer</keyword>
<keyword evidence="8" id="KW-1185">Reference proteome</keyword>
<dbReference type="InterPro" id="IPR004089">
    <property type="entry name" value="MCPsignal_dom"/>
</dbReference>
<reference evidence="7 8" key="1">
    <citation type="submission" date="2019-02" db="EMBL/GenBank/DDBJ databases">
        <title>Closed genome of Sporomusa termitida DSM 4440.</title>
        <authorList>
            <person name="Poehlein A."/>
            <person name="Daniel R."/>
        </authorList>
    </citation>
    <scope>NUCLEOTIDE SEQUENCE [LARGE SCALE GENOMIC DNA]</scope>
    <source>
        <strain evidence="7 8">DSM 4440</strain>
    </source>
</reference>
<dbReference type="Pfam" id="PF00672">
    <property type="entry name" value="HAMP"/>
    <property type="match status" value="1"/>
</dbReference>
<feature type="domain" description="Methyl-accepting transducer" evidence="5">
    <location>
        <begin position="284"/>
        <end position="520"/>
    </location>
</feature>
<dbReference type="InterPro" id="IPR004090">
    <property type="entry name" value="Chemotax_Me-accpt_rcpt"/>
</dbReference>
<dbReference type="GO" id="GO:0004888">
    <property type="term" value="F:transmembrane signaling receptor activity"/>
    <property type="evidence" value="ECO:0007669"/>
    <property type="project" value="InterPro"/>
</dbReference>
<dbReference type="PRINTS" id="PR00260">
    <property type="entry name" value="CHEMTRNSDUCR"/>
</dbReference>
<evidence type="ECO:0000256" key="4">
    <source>
        <dbReference type="SAM" id="Phobius"/>
    </source>
</evidence>
<feature type="transmembrane region" description="Helical" evidence="4">
    <location>
        <begin position="189"/>
        <end position="211"/>
    </location>
</feature>
<dbReference type="SMART" id="SM00283">
    <property type="entry name" value="MA"/>
    <property type="match status" value="1"/>
</dbReference>
<feature type="domain" description="HAMP" evidence="6">
    <location>
        <begin position="212"/>
        <end position="265"/>
    </location>
</feature>
<organism evidence="7 8">
    <name type="scientific">Sporomusa termitida</name>
    <dbReference type="NCBI Taxonomy" id="2377"/>
    <lineage>
        <taxon>Bacteria</taxon>
        <taxon>Bacillati</taxon>
        <taxon>Bacillota</taxon>
        <taxon>Negativicutes</taxon>
        <taxon>Selenomonadales</taxon>
        <taxon>Sporomusaceae</taxon>
        <taxon>Sporomusa</taxon>
    </lineage>
</organism>
<evidence type="ECO:0000313" key="8">
    <source>
        <dbReference type="Proteomes" id="UP000320776"/>
    </source>
</evidence>
<dbReference type="Pfam" id="PF00015">
    <property type="entry name" value="MCPsignal"/>
    <property type="match status" value="1"/>
</dbReference>
<dbReference type="KEGG" id="sted:SPTER_28600"/>
<dbReference type="AlphaFoldDB" id="A0A517DVT5"/>
<comment type="similarity">
    <text evidence="2">Belongs to the methyl-accepting chemotaxis (MCP) protein family.</text>
</comment>
<dbReference type="GO" id="GO:0006935">
    <property type="term" value="P:chemotaxis"/>
    <property type="evidence" value="ECO:0007669"/>
    <property type="project" value="InterPro"/>
</dbReference>
<dbReference type="PROSITE" id="PS50111">
    <property type="entry name" value="CHEMOTAXIS_TRANSDUC_2"/>
    <property type="match status" value="1"/>
</dbReference>
<dbReference type="GO" id="GO:0016020">
    <property type="term" value="C:membrane"/>
    <property type="evidence" value="ECO:0007669"/>
    <property type="project" value="InterPro"/>
</dbReference>
<keyword evidence="4" id="KW-0812">Transmembrane</keyword>
<dbReference type="Gene3D" id="6.10.340.10">
    <property type="match status" value="1"/>
</dbReference>
<protein>
    <submittedName>
        <fullName evidence="7">Methyl-accepting chemotaxis protein (MCP) signaling domain protein</fullName>
    </submittedName>
</protein>
<dbReference type="EMBL" id="CP036259">
    <property type="protein sequence ID" value="QDR81474.1"/>
    <property type="molecule type" value="Genomic_DNA"/>
</dbReference>
<dbReference type="PANTHER" id="PTHR32089:SF112">
    <property type="entry name" value="LYSOZYME-LIKE PROTEIN-RELATED"/>
    <property type="match status" value="1"/>
</dbReference>
<dbReference type="OrthoDB" id="1674885at2"/>
<dbReference type="GO" id="GO:0007165">
    <property type="term" value="P:signal transduction"/>
    <property type="evidence" value="ECO:0007669"/>
    <property type="project" value="UniProtKB-KW"/>
</dbReference>
<evidence type="ECO:0000256" key="1">
    <source>
        <dbReference type="ARBA" id="ARBA00023224"/>
    </source>
</evidence>
<dbReference type="InterPro" id="IPR003660">
    <property type="entry name" value="HAMP_dom"/>
</dbReference>
<evidence type="ECO:0000259" key="5">
    <source>
        <dbReference type="PROSITE" id="PS50111"/>
    </source>
</evidence>
<keyword evidence="4" id="KW-1133">Transmembrane helix</keyword>
<dbReference type="SMART" id="SM00304">
    <property type="entry name" value="HAMP"/>
    <property type="match status" value="1"/>
</dbReference>
<evidence type="ECO:0000256" key="3">
    <source>
        <dbReference type="PROSITE-ProRule" id="PRU00284"/>
    </source>
</evidence>
<dbReference type="CDD" id="cd11386">
    <property type="entry name" value="MCP_signal"/>
    <property type="match status" value="1"/>
</dbReference>
<gene>
    <name evidence="7" type="ORF">SPTER_28600</name>
</gene>
<dbReference type="Proteomes" id="UP000320776">
    <property type="component" value="Chromosome"/>
</dbReference>
<dbReference type="PANTHER" id="PTHR32089">
    <property type="entry name" value="METHYL-ACCEPTING CHEMOTAXIS PROTEIN MCPB"/>
    <property type="match status" value="1"/>
</dbReference>
<dbReference type="PROSITE" id="PS51257">
    <property type="entry name" value="PROKAR_LIPOPROTEIN"/>
    <property type="match status" value="1"/>
</dbReference>
<dbReference type="RefSeq" id="WP_144350963.1">
    <property type="nucleotide sequence ID" value="NZ_CP036259.1"/>
</dbReference>
<evidence type="ECO:0000259" key="6">
    <source>
        <dbReference type="PROSITE" id="PS50885"/>
    </source>
</evidence>
<proteinExistence type="inferred from homology"/>